<name>A0ABD3DNF9_9LAMI</name>
<accession>A0ABD3DNF9</accession>
<proteinExistence type="predicted"/>
<sequence>MDIGYMANQEEPSLSTIAKAILTLHERLGEMEKRDDQRFGQLESKMRTIANDIKIIKEIQRKDHYLKTSIQAQAITTLRNGKVIDNQVVMPEEEKEQENDTLVQSETNEEISKPKESEKTKPTDKLHKSSTPYKPPIPFPSRLQPEAKNKKFLELFNMLSKVNVNLPLLEVIENIPAFGKFLKDLSSKKYKFESNERVYFSKTANVIYGRTYQPRKGTPGAFVSQSL</sequence>
<evidence type="ECO:0000313" key="2">
    <source>
        <dbReference type="EMBL" id="KAL3643617.1"/>
    </source>
</evidence>
<dbReference type="Proteomes" id="UP001632038">
    <property type="component" value="Unassembled WGS sequence"/>
</dbReference>
<dbReference type="EMBL" id="JAVIJP010000016">
    <property type="protein sequence ID" value="KAL3643617.1"/>
    <property type="molecule type" value="Genomic_DNA"/>
</dbReference>
<dbReference type="AlphaFoldDB" id="A0ABD3DNF9"/>
<feature type="compositionally biased region" description="Basic and acidic residues" evidence="1">
    <location>
        <begin position="110"/>
        <end position="127"/>
    </location>
</feature>
<gene>
    <name evidence="2" type="ORF">CASFOL_014432</name>
</gene>
<feature type="region of interest" description="Disordered" evidence="1">
    <location>
        <begin position="88"/>
        <end position="141"/>
    </location>
</feature>
<keyword evidence="3" id="KW-1185">Reference proteome</keyword>
<reference evidence="3" key="1">
    <citation type="journal article" date="2024" name="IScience">
        <title>Strigolactones Initiate the Formation of Haustorium-like Structures in Castilleja.</title>
        <authorList>
            <person name="Buerger M."/>
            <person name="Peterson D."/>
            <person name="Chory J."/>
        </authorList>
    </citation>
    <scope>NUCLEOTIDE SEQUENCE [LARGE SCALE GENOMIC DNA]</scope>
</reference>
<comment type="caution">
    <text evidence="2">The sequence shown here is derived from an EMBL/GenBank/DDBJ whole genome shotgun (WGS) entry which is preliminary data.</text>
</comment>
<protein>
    <submittedName>
        <fullName evidence="2">Uncharacterized protein</fullName>
    </submittedName>
</protein>
<evidence type="ECO:0000256" key="1">
    <source>
        <dbReference type="SAM" id="MobiDB-lite"/>
    </source>
</evidence>
<evidence type="ECO:0000313" key="3">
    <source>
        <dbReference type="Proteomes" id="UP001632038"/>
    </source>
</evidence>
<organism evidence="2 3">
    <name type="scientific">Castilleja foliolosa</name>
    <dbReference type="NCBI Taxonomy" id="1961234"/>
    <lineage>
        <taxon>Eukaryota</taxon>
        <taxon>Viridiplantae</taxon>
        <taxon>Streptophyta</taxon>
        <taxon>Embryophyta</taxon>
        <taxon>Tracheophyta</taxon>
        <taxon>Spermatophyta</taxon>
        <taxon>Magnoliopsida</taxon>
        <taxon>eudicotyledons</taxon>
        <taxon>Gunneridae</taxon>
        <taxon>Pentapetalae</taxon>
        <taxon>asterids</taxon>
        <taxon>lamiids</taxon>
        <taxon>Lamiales</taxon>
        <taxon>Orobanchaceae</taxon>
        <taxon>Pedicularideae</taxon>
        <taxon>Castillejinae</taxon>
        <taxon>Castilleja</taxon>
    </lineage>
</organism>